<reference evidence="1" key="2">
    <citation type="submission" date="2022-11" db="EMBL/GenBank/DDBJ databases">
        <title>Draft genome sequence of Sellimonas catena strain 12EGH17.</title>
        <authorList>
            <person name="Atsushi H."/>
            <person name="Moriya O."/>
            <person name="Mitsuo S."/>
        </authorList>
    </citation>
    <scope>NUCLEOTIDE SEQUENCE</scope>
    <source>
        <strain evidence="1">12EGH17</strain>
    </source>
</reference>
<reference evidence="2" key="4">
    <citation type="submission" date="2022-11" db="EMBL/GenBank/DDBJ databases">
        <title>Draft genome sequence of Sellimonas catena strain 18CBH55.</title>
        <authorList>
            <person name="Hisatomi A."/>
            <person name="Ohkuma M."/>
            <person name="Sakamoto M."/>
        </authorList>
    </citation>
    <scope>NUCLEOTIDE SEQUENCE</scope>
    <source>
        <strain evidence="2">18CBH55</strain>
    </source>
</reference>
<name>A0A9W6FIS5_9FIRM</name>
<dbReference type="Proteomes" id="UP001145145">
    <property type="component" value="Unassembled WGS sequence"/>
</dbReference>
<dbReference type="AlphaFoldDB" id="A0A9W6FIS5"/>
<dbReference type="EMBL" id="BSCH01000017">
    <property type="protein sequence ID" value="GLG91148.1"/>
    <property type="molecule type" value="Genomic_DNA"/>
</dbReference>
<dbReference type="EMBL" id="BSBO01000007">
    <property type="protein sequence ID" value="GLG03801.1"/>
    <property type="molecule type" value="Genomic_DNA"/>
</dbReference>
<dbReference type="SUPFAM" id="SSF56112">
    <property type="entry name" value="Protein kinase-like (PK-like)"/>
    <property type="match status" value="1"/>
</dbReference>
<organism evidence="2 3">
    <name type="scientific">Sellimonas catena</name>
    <dbReference type="NCBI Taxonomy" id="2994035"/>
    <lineage>
        <taxon>Bacteria</taxon>
        <taxon>Bacillati</taxon>
        <taxon>Bacillota</taxon>
        <taxon>Clostridia</taxon>
        <taxon>Lachnospirales</taxon>
        <taxon>Lachnospiraceae</taxon>
        <taxon>Sellimonas</taxon>
    </lineage>
</organism>
<evidence type="ECO:0000313" key="4">
    <source>
        <dbReference type="Proteomes" id="UP001145145"/>
    </source>
</evidence>
<comment type="caution">
    <text evidence="2">The sequence shown here is derived from an EMBL/GenBank/DDBJ whole genome shotgun (WGS) entry which is preliminary data.</text>
</comment>
<evidence type="ECO:0000313" key="2">
    <source>
        <dbReference type="EMBL" id="GLG91148.1"/>
    </source>
</evidence>
<reference evidence="2" key="3">
    <citation type="submission" date="2022-11" db="EMBL/GenBank/DDBJ databases">
        <title>Draft genome sequence of Sellimonas catena strain 18CBH55.</title>
        <authorList>
            <person name="Atsushi H."/>
            <person name="Moriya O."/>
            <person name="Mitsuo S."/>
        </authorList>
    </citation>
    <scope>NUCLEOTIDE SEQUENCE</scope>
    <source>
        <strain evidence="2">18CBH55</strain>
    </source>
</reference>
<dbReference type="Gene3D" id="3.30.200.20">
    <property type="entry name" value="Phosphorylase Kinase, domain 1"/>
    <property type="match status" value="1"/>
</dbReference>
<keyword evidence="4" id="KW-1185">Reference proteome</keyword>
<reference evidence="1" key="1">
    <citation type="submission" date="2022-11" db="EMBL/GenBank/DDBJ databases">
        <title>Draft genome sequence of Sellimonas catena strain 12EGH17.</title>
        <authorList>
            <person name="Hisatomi A."/>
            <person name="Ohkuma M."/>
            <person name="Sakamoto M."/>
        </authorList>
    </citation>
    <scope>NUCLEOTIDE SEQUENCE</scope>
    <source>
        <strain evidence="1">12EGH17</strain>
    </source>
</reference>
<gene>
    <name evidence="1" type="ORF">Selli1_09750</name>
    <name evidence="2" type="ORF">Selli2_25750</name>
</gene>
<dbReference type="RefSeq" id="WP_281845615.1">
    <property type="nucleotide sequence ID" value="NZ_BSBO01000007.1"/>
</dbReference>
<proteinExistence type="predicted"/>
<dbReference type="Proteomes" id="UP001145094">
    <property type="component" value="Unassembled WGS sequence"/>
</dbReference>
<dbReference type="InterPro" id="IPR011009">
    <property type="entry name" value="Kinase-like_dom_sf"/>
</dbReference>
<accession>A0A9W6FIS5</accession>
<sequence length="186" mass="22179">MDKILDVNEKTYEVIKLLGKGKGGYSYLASDGKQEVVVKQIHHEPCSYYRFGDKLEAEIRDYKRLKEIGITIPEMLDVDREKERIVKEYIAGDTVFEMVRKGCLPDTCLEQVNKMCRLLYREEINIDYFPTNFILQDGILYYVDYECNAYMEEWNFENWGIRYWSKTPEFIRYVEEQEKVTAKQAN</sequence>
<evidence type="ECO:0000313" key="3">
    <source>
        <dbReference type="Proteomes" id="UP001145094"/>
    </source>
</evidence>
<reference evidence="2 4" key="5">
    <citation type="journal article" date="2023" name="Int. J. Syst. Evol. Microbiol.">
        <title>Sellimonas catena sp. nov., isolated from human faeces.</title>
        <authorList>
            <person name="Hisatomi A."/>
            <person name="Ohkuma M."/>
            <person name="Sakamoto M."/>
        </authorList>
    </citation>
    <scope>NUCLEOTIDE SEQUENCE</scope>
    <source>
        <strain evidence="1 4">12EGH17</strain>
        <strain evidence="2">18CBH55</strain>
    </source>
</reference>
<evidence type="ECO:0000313" key="1">
    <source>
        <dbReference type="EMBL" id="GLG03801.1"/>
    </source>
</evidence>
<protein>
    <submittedName>
        <fullName evidence="2">Uncharacterized protein</fullName>
    </submittedName>
</protein>